<evidence type="ECO:0000313" key="1">
    <source>
        <dbReference type="EMBL" id="EFO53478.1"/>
    </source>
</evidence>
<protein>
    <submittedName>
        <fullName evidence="1">Dihydrolipoamide dehydrogenase</fullName>
    </submittedName>
</protein>
<accession>A0ABN0B2K3</accession>
<name>A0ABN0B2K3_9STRE</name>
<reference evidence="1" key="1">
    <citation type="submission" date="2010-09" db="EMBL/GenBank/DDBJ databases">
        <authorList>
            <person name="Daugherty S.C."/>
            <person name="Kilian M."/>
            <person name="Tettelin H."/>
        </authorList>
    </citation>
    <scope>NUCLEOTIDE SEQUENCE [LARGE SCALE GENOMIC DNA]</scope>
    <source>
        <strain evidence="1">SK1302</strain>
    </source>
</reference>
<proteinExistence type="predicted"/>
<organism evidence="1">
    <name type="scientific">Streptococcus infantis SK1302</name>
    <dbReference type="NCBI Taxonomy" id="871237"/>
    <lineage>
        <taxon>Bacteria</taxon>
        <taxon>Bacillati</taxon>
        <taxon>Bacillota</taxon>
        <taxon>Bacilli</taxon>
        <taxon>Lactobacillales</taxon>
        <taxon>Streptococcaceae</taxon>
        <taxon>Streptococcus</taxon>
    </lineage>
</organism>
<gene>
    <name evidence="1" type="ORF">SIN_1816</name>
</gene>
<comment type="caution">
    <text evidence="1">The sequence shown here is derived from an EMBL/GenBank/DDBJ whole genome shotgun (WGS) entry which is preliminary data.</text>
</comment>
<sequence length="41" mass="4812">MALEVIMPKAGVDMTEGQIVQWNKKSRRICKRRRNPFGNHD</sequence>
<dbReference type="EMBL" id="AEDY01000122">
    <property type="protein sequence ID" value="EFO53478.1"/>
    <property type="molecule type" value="Genomic_DNA"/>
</dbReference>